<dbReference type="RefSeq" id="WP_198878267.1">
    <property type="nucleotide sequence ID" value="NZ_JAEKMH010000014.1"/>
</dbReference>
<protein>
    <submittedName>
        <fullName evidence="2">ROK family transcriptional regulator</fullName>
    </submittedName>
</protein>
<feature type="domain" description="HTH iclR-type" evidence="1">
    <location>
        <begin position="25"/>
        <end position="65"/>
    </location>
</feature>
<evidence type="ECO:0000259" key="1">
    <source>
        <dbReference type="Pfam" id="PF09339"/>
    </source>
</evidence>
<gene>
    <name evidence="2" type="ORF">JEQ47_20465</name>
</gene>
<organism evidence="2 3">
    <name type="scientific">Devosia sediminis</name>
    <dbReference type="NCBI Taxonomy" id="2798801"/>
    <lineage>
        <taxon>Bacteria</taxon>
        <taxon>Pseudomonadati</taxon>
        <taxon>Pseudomonadota</taxon>
        <taxon>Alphaproteobacteria</taxon>
        <taxon>Hyphomicrobiales</taxon>
        <taxon>Devosiaceae</taxon>
        <taxon>Devosia</taxon>
    </lineage>
</organism>
<dbReference type="EMBL" id="JAEKMH010000014">
    <property type="protein sequence ID" value="MBJ3787095.1"/>
    <property type="molecule type" value="Genomic_DNA"/>
</dbReference>
<keyword evidence="3" id="KW-1185">Reference proteome</keyword>
<dbReference type="AlphaFoldDB" id="A0A934MNC6"/>
<dbReference type="InterPro" id="IPR043129">
    <property type="entry name" value="ATPase_NBD"/>
</dbReference>
<dbReference type="Gene3D" id="1.10.10.10">
    <property type="entry name" value="Winged helix-like DNA-binding domain superfamily/Winged helix DNA-binding domain"/>
    <property type="match status" value="1"/>
</dbReference>
<evidence type="ECO:0000313" key="2">
    <source>
        <dbReference type="EMBL" id="MBJ3787095.1"/>
    </source>
</evidence>
<reference evidence="2" key="1">
    <citation type="submission" date="2020-12" db="EMBL/GenBank/DDBJ databases">
        <title>Devosia sp. MSA67 isolated from Mo River.</title>
        <authorList>
            <person name="Ma F."/>
            <person name="Zi Z."/>
        </authorList>
    </citation>
    <scope>NUCLEOTIDE SEQUENCE</scope>
    <source>
        <strain evidence="2">MSA67</strain>
    </source>
</reference>
<dbReference type="PANTHER" id="PTHR18964:SF169">
    <property type="entry name" value="N-ACETYLMANNOSAMINE KINASE"/>
    <property type="match status" value="1"/>
</dbReference>
<dbReference type="SUPFAM" id="SSF46785">
    <property type="entry name" value="Winged helix' DNA-binding domain"/>
    <property type="match status" value="1"/>
</dbReference>
<evidence type="ECO:0000313" key="3">
    <source>
        <dbReference type="Proteomes" id="UP000602124"/>
    </source>
</evidence>
<dbReference type="PANTHER" id="PTHR18964">
    <property type="entry name" value="ROK (REPRESSOR, ORF, KINASE) FAMILY"/>
    <property type="match status" value="1"/>
</dbReference>
<dbReference type="SUPFAM" id="SSF53067">
    <property type="entry name" value="Actin-like ATPase domain"/>
    <property type="match status" value="1"/>
</dbReference>
<dbReference type="InterPro" id="IPR000600">
    <property type="entry name" value="ROK"/>
</dbReference>
<name>A0A934MNC6_9HYPH</name>
<dbReference type="Proteomes" id="UP000602124">
    <property type="component" value="Unassembled WGS sequence"/>
</dbReference>
<dbReference type="InterPro" id="IPR036388">
    <property type="entry name" value="WH-like_DNA-bd_sf"/>
</dbReference>
<dbReference type="GO" id="GO:0019262">
    <property type="term" value="P:N-acetylneuraminate catabolic process"/>
    <property type="evidence" value="ECO:0007669"/>
    <property type="project" value="TreeGrafter"/>
</dbReference>
<proteinExistence type="predicted"/>
<dbReference type="GO" id="GO:0009384">
    <property type="term" value="F:N-acylmannosamine kinase activity"/>
    <property type="evidence" value="ECO:0007669"/>
    <property type="project" value="TreeGrafter"/>
</dbReference>
<accession>A0A934MNC6</accession>
<dbReference type="Gene3D" id="3.30.420.40">
    <property type="match status" value="2"/>
</dbReference>
<dbReference type="GO" id="GO:0003677">
    <property type="term" value="F:DNA binding"/>
    <property type="evidence" value="ECO:0007669"/>
    <property type="project" value="InterPro"/>
</dbReference>
<dbReference type="GO" id="GO:0006355">
    <property type="term" value="P:regulation of DNA-templated transcription"/>
    <property type="evidence" value="ECO:0007669"/>
    <property type="project" value="InterPro"/>
</dbReference>
<dbReference type="InterPro" id="IPR036390">
    <property type="entry name" value="WH_DNA-bd_sf"/>
</dbReference>
<dbReference type="Pfam" id="PF09339">
    <property type="entry name" value="HTH_IclR"/>
    <property type="match status" value="1"/>
</dbReference>
<sequence>MSREVFEPGPGKLDNAGSIRVNLRAVLTAIATNPGGSAADVARATGLSGSTAFRLVAELSRRGLVLEGARIRGKRGQPGVSLSMNPEGAYSAGCQMGFGNCHLLVRSLGGRVLAEKEFSIERCSYKHVSCAVAKAYESVLAEIGDDQVKPIGLGIAVPADFDRLCQVVMGVHDAPWSEVAFRKQLERLLDVPISTYSTGSAGAWAELANTPPPRPADYLYLFVDRFIQSGLLLDGRLWVPPFGGHGSLGRTIISEAKAKLYDLVGGQAWMEEASNGGISQAEVTERWARKAARALAIAIQGVSDTLDLPLIVLDGTLPPDLMDTLAEHLAVELPPICWASAPQVRRGSAGIHSPAKGAALRPLYTEFFADEHG</sequence>
<comment type="caution">
    <text evidence="2">The sequence shown here is derived from an EMBL/GenBank/DDBJ whole genome shotgun (WGS) entry which is preliminary data.</text>
</comment>
<dbReference type="InterPro" id="IPR005471">
    <property type="entry name" value="Tscrpt_reg_IclR_N"/>
</dbReference>